<proteinExistence type="predicted"/>
<reference evidence="1 2" key="1">
    <citation type="submission" date="2018-06" db="EMBL/GenBank/DDBJ databases">
        <authorList>
            <consortium name="Pathogen Informatics"/>
            <person name="Doyle S."/>
        </authorList>
    </citation>
    <scope>NUCLEOTIDE SEQUENCE [LARGE SCALE GENOMIC DNA]</scope>
    <source>
        <strain evidence="1 2">NCTC9140</strain>
    </source>
</reference>
<dbReference type="AlphaFoldDB" id="A0A377TS93"/>
<gene>
    <name evidence="1" type="ORF">NCTC9140_03530</name>
</gene>
<dbReference type="Proteomes" id="UP000254938">
    <property type="component" value="Unassembled WGS sequence"/>
</dbReference>
<protein>
    <submittedName>
        <fullName evidence="1">Uncharacterized protein</fullName>
    </submittedName>
</protein>
<accession>A0A377TS93</accession>
<sequence length="256" mass="27853">MDHNIGPQRALQPLIRIADRLAQKAFRTIGLKTGDRQPRAKDLLLAEPGIIVGIRHNQRQRVTAGYLQRLTGAQAKVGQPVFSAGVVVRAGIRGDLSVQLIQQGRRRLPALLQDQHLAGHAVKPAVVHLLRRQLLRLKSDVRLAPRPGYDNGGADAAQLRGHPTRVQRRPGGPTLASRLTLAPDDDVMGVAGASDMDLIDSGMGGQPRSRPGVAGDDAERIHGNQRRQGLGQQIVQIIIHRIELQQADLILNKQLV</sequence>
<evidence type="ECO:0000313" key="2">
    <source>
        <dbReference type="Proteomes" id="UP000254938"/>
    </source>
</evidence>
<evidence type="ECO:0000313" key="1">
    <source>
        <dbReference type="EMBL" id="STS81786.1"/>
    </source>
</evidence>
<organism evidence="1 2">
    <name type="scientific">Klebsiella pneumoniae</name>
    <dbReference type="NCBI Taxonomy" id="573"/>
    <lineage>
        <taxon>Bacteria</taxon>
        <taxon>Pseudomonadati</taxon>
        <taxon>Pseudomonadota</taxon>
        <taxon>Gammaproteobacteria</taxon>
        <taxon>Enterobacterales</taxon>
        <taxon>Enterobacteriaceae</taxon>
        <taxon>Klebsiella/Raoultella group</taxon>
        <taxon>Klebsiella</taxon>
        <taxon>Klebsiella pneumoniae complex</taxon>
    </lineage>
</organism>
<dbReference type="EMBL" id="UGKQ01000007">
    <property type="protein sequence ID" value="STS81786.1"/>
    <property type="molecule type" value="Genomic_DNA"/>
</dbReference>
<name>A0A377TS93_KLEPN</name>